<evidence type="ECO:0000256" key="6">
    <source>
        <dbReference type="ARBA" id="ARBA00023136"/>
    </source>
</evidence>
<dbReference type="Proteomes" id="UP000008237">
    <property type="component" value="Unassembled WGS sequence"/>
</dbReference>
<dbReference type="PROSITE" id="PS50262">
    <property type="entry name" value="G_PROTEIN_RECEP_F1_2"/>
    <property type="match status" value="1"/>
</dbReference>
<feature type="transmembrane region" description="Helical" evidence="10">
    <location>
        <begin position="382"/>
        <end position="407"/>
    </location>
</feature>
<dbReference type="InterPro" id="IPR000276">
    <property type="entry name" value="GPCR_Rhodpsn"/>
</dbReference>
<dbReference type="GO" id="GO:0004930">
    <property type="term" value="F:G protein-coupled receptor activity"/>
    <property type="evidence" value="ECO:0007669"/>
    <property type="project" value="UniProtKB-KW"/>
</dbReference>
<keyword evidence="4 10" id="KW-1133">Transmembrane helix</keyword>
<comment type="subcellular location">
    <subcellularLocation>
        <location evidence="1">Membrane</location>
        <topology evidence="1">Multi-pass membrane protein</topology>
    </subcellularLocation>
</comment>
<dbReference type="STRING" id="610380.E2BMY8"/>
<keyword evidence="3 9" id="KW-0812">Transmembrane</keyword>
<dbReference type="Pfam" id="PF00001">
    <property type="entry name" value="7tm_1"/>
    <property type="match status" value="1"/>
</dbReference>
<dbReference type="EMBL" id="GL449382">
    <property type="protein sequence ID" value="EFN82892.1"/>
    <property type="molecule type" value="Genomic_DNA"/>
</dbReference>
<feature type="transmembrane region" description="Helical" evidence="10">
    <location>
        <begin position="208"/>
        <end position="234"/>
    </location>
</feature>
<dbReference type="InterPro" id="IPR017452">
    <property type="entry name" value="GPCR_Rhodpsn_7TM"/>
</dbReference>
<comment type="similarity">
    <text evidence="2 9">Belongs to the G-protein coupled receptor 1 family.</text>
</comment>
<evidence type="ECO:0000256" key="1">
    <source>
        <dbReference type="ARBA" id="ARBA00004141"/>
    </source>
</evidence>
<evidence type="ECO:0000256" key="7">
    <source>
        <dbReference type="ARBA" id="ARBA00023170"/>
    </source>
</evidence>
<dbReference type="PANTHER" id="PTHR45695">
    <property type="entry name" value="LEUCOKININ RECEPTOR-RELATED"/>
    <property type="match status" value="1"/>
</dbReference>
<feature type="transmembrane region" description="Helical" evidence="10">
    <location>
        <begin position="633"/>
        <end position="651"/>
    </location>
</feature>
<feature type="transmembrane region" description="Helical" evidence="10">
    <location>
        <begin position="498"/>
        <end position="517"/>
    </location>
</feature>
<name>E2BMY8_HARSA</name>
<evidence type="ECO:0000256" key="2">
    <source>
        <dbReference type="ARBA" id="ARBA00010663"/>
    </source>
</evidence>
<feature type="transmembrane region" description="Helical" evidence="10">
    <location>
        <begin position="419"/>
        <end position="439"/>
    </location>
</feature>
<feature type="transmembrane region" description="Helical" evidence="10">
    <location>
        <begin position="459"/>
        <end position="477"/>
    </location>
</feature>
<dbReference type="InParanoid" id="E2BMY8"/>
<dbReference type="AlphaFoldDB" id="E2BMY8"/>
<evidence type="ECO:0000256" key="9">
    <source>
        <dbReference type="RuleBase" id="RU000688"/>
    </source>
</evidence>
<dbReference type="PANTHER" id="PTHR45695:SF15">
    <property type="entry name" value="OPSIN RH2"/>
    <property type="match status" value="1"/>
</dbReference>
<organism evidence="13">
    <name type="scientific">Harpegnathos saltator</name>
    <name type="common">Jerdon's jumping ant</name>
    <dbReference type="NCBI Taxonomy" id="610380"/>
    <lineage>
        <taxon>Eukaryota</taxon>
        <taxon>Metazoa</taxon>
        <taxon>Ecdysozoa</taxon>
        <taxon>Arthropoda</taxon>
        <taxon>Hexapoda</taxon>
        <taxon>Insecta</taxon>
        <taxon>Pterygota</taxon>
        <taxon>Neoptera</taxon>
        <taxon>Endopterygota</taxon>
        <taxon>Hymenoptera</taxon>
        <taxon>Apocrita</taxon>
        <taxon>Aculeata</taxon>
        <taxon>Formicoidea</taxon>
        <taxon>Formicidae</taxon>
        <taxon>Ponerinae</taxon>
        <taxon>Ponerini</taxon>
        <taxon>Harpegnathos</taxon>
    </lineage>
</organism>
<evidence type="ECO:0000313" key="12">
    <source>
        <dbReference type="EMBL" id="EFN82892.1"/>
    </source>
</evidence>
<evidence type="ECO:0000256" key="4">
    <source>
        <dbReference type="ARBA" id="ARBA00022989"/>
    </source>
</evidence>
<evidence type="ECO:0000313" key="13">
    <source>
        <dbReference type="Proteomes" id="UP000008237"/>
    </source>
</evidence>
<feature type="transmembrane region" description="Helical" evidence="10">
    <location>
        <begin position="574"/>
        <end position="596"/>
    </location>
</feature>
<feature type="transmembrane region" description="Helical" evidence="10">
    <location>
        <begin position="118"/>
        <end position="139"/>
    </location>
</feature>
<keyword evidence="13" id="KW-1185">Reference proteome</keyword>
<feature type="transmembrane region" description="Helical" evidence="10">
    <location>
        <begin position="151"/>
        <end position="174"/>
    </location>
</feature>
<feature type="transmembrane region" description="Helical" evidence="10">
    <location>
        <begin position="326"/>
        <end position="347"/>
    </location>
</feature>
<dbReference type="CDD" id="cd14993">
    <property type="entry name" value="7tmA_CCKR-like"/>
    <property type="match status" value="1"/>
</dbReference>
<feature type="domain" description="G-protein coupled receptors family 1 profile" evidence="11">
    <location>
        <begin position="398"/>
        <end position="657"/>
    </location>
</feature>
<dbReference type="PRINTS" id="PR00237">
    <property type="entry name" value="GPCRRHODOPSN"/>
</dbReference>
<accession>E2BMY8</accession>
<dbReference type="PROSITE" id="PS00237">
    <property type="entry name" value="G_PROTEIN_RECEP_F1_1"/>
    <property type="match status" value="1"/>
</dbReference>
<gene>
    <name evidence="12" type="ORF">EAI_15846</name>
</gene>
<dbReference type="OrthoDB" id="10037617at2759"/>
<proteinExistence type="inferred from homology"/>
<evidence type="ECO:0000256" key="8">
    <source>
        <dbReference type="ARBA" id="ARBA00023224"/>
    </source>
</evidence>
<protein>
    <submittedName>
        <fullName evidence="12">Orexin receptor type 2</fullName>
    </submittedName>
</protein>
<dbReference type="SUPFAM" id="SSF81321">
    <property type="entry name" value="Family A G protein-coupled receptor-like"/>
    <property type="match status" value="1"/>
</dbReference>
<feature type="transmembrane region" description="Helical" evidence="10">
    <location>
        <begin position="254"/>
        <end position="276"/>
    </location>
</feature>
<keyword evidence="5 9" id="KW-0297">G-protein coupled receptor</keyword>
<sequence length="714" mass="80608">MSVLQPQLPWFLCQTMLGVGEDDIVPMRHGAVYTASFALFYTAVCVMNFYILSKEDVLGPRLLALTIARTGLSYTCVMTDIALTFWSSWKVRAALSQLRIFDRATRYKEHVKSDTVRYVCWVLPFVIMVFWSIAGYLTFRCEPKDPLFNGLTYTFINTTLSMQLLRFISLSFLLRERFRQLCEILLLPEDGKIMVVDRSARQLRLQEVWWLHSCLANATELINSVYAVQLLLWIAGGAFNTLTRLYTMNEHNSLSIFLIAREIMMVSACATNLLLITTVCHSIAAQANRVGKIAFSPSSAIVAKRNLAQDCSVDAATYFQLHQLHFFAAAGLIRIDLPLLLSIELAYDNGSFSSISYNDSVKMDLSEILWDLYDKFNGETNYLLIILYVPVIAIAVTANILVIAVVFKYHYMRSVTNYFVVNLSVADLLVTIICMPVAVSQAKSIVWSHGELMCKLSSYLQGVAVAASVFTITAMSIDRYLAIRSPMAFRRVFNRKSTMLVIVTLWLVALGIFAPVLKGMTLHSPGSELVNITFQGAWAIRGNFSHDSSRSSRMPPAFYICSEDFRPLGIRPHLFGTACFVLVYAVPGFIVILAYSMMGRTLCSRKPPFDCDSVEGSASSQQSFRLVRERRRIAWILLLLAVLFALCWLPYNVLRLLVDLGAVGEYDLKKEGYSQAIYDKILTFSKPKVAGPAFQSFVDLRTRREFFLIDVNIY</sequence>
<keyword evidence="6 10" id="KW-0472">Membrane</keyword>
<evidence type="ECO:0000256" key="10">
    <source>
        <dbReference type="SAM" id="Phobius"/>
    </source>
</evidence>
<keyword evidence="8 9" id="KW-0807">Transducer</keyword>
<dbReference type="Gene3D" id="1.20.1070.10">
    <property type="entry name" value="Rhodopsin 7-helix transmembrane proteins"/>
    <property type="match status" value="1"/>
</dbReference>
<evidence type="ECO:0000259" key="11">
    <source>
        <dbReference type="PROSITE" id="PS50262"/>
    </source>
</evidence>
<reference evidence="12 13" key="1">
    <citation type="journal article" date="2010" name="Science">
        <title>Genomic comparison of the ants Camponotus floridanus and Harpegnathos saltator.</title>
        <authorList>
            <person name="Bonasio R."/>
            <person name="Zhang G."/>
            <person name="Ye C."/>
            <person name="Mutti N.S."/>
            <person name="Fang X."/>
            <person name="Qin N."/>
            <person name="Donahue G."/>
            <person name="Yang P."/>
            <person name="Li Q."/>
            <person name="Li C."/>
            <person name="Zhang P."/>
            <person name="Huang Z."/>
            <person name="Berger S.L."/>
            <person name="Reinberg D."/>
            <person name="Wang J."/>
            <person name="Liebig J."/>
        </authorList>
    </citation>
    <scope>NUCLEOTIDE SEQUENCE [LARGE SCALE GENOMIC DNA]</scope>
    <source>
        <strain evidence="12 13">R22 G/1</strain>
    </source>
</reference>
<evidence type="ECO:0000256" key="5">
    <source>
        <dbReference type="ARBA" id="ARBA00023040"/>
    </source>
</evidence>
<dbReference type="GO" id="GO:0005886">
    <property type="term" value="C:plasma membrane"/>
    <property type="evidence" value="ECO:0007669"/>
    <property type="project" value="TreeGrafter"/>
</dbReference>
<feature type="transmembrane region" description="Helical" evidence="10">
    <location>
        <begin position="31"/>
        <end position="51"/>
    </location>
</feature>
<evidence type="ECO:0000256" key="3">
    <source>
        <dbReference type="ARBA" id="ARBA00022692"/>
    </source>
</evidence>
<keyword evidence="7 9" id="KW-0675">Receptor</keyword>